<proteinExistence type="predicted"/>
<dbReference type="GO" id="GO:0016301">
    <property type="term" value="F:kinase activity"/>
    <property type="evidence" value="ECO:0007669"/>
    <property type="project" value="UniProtKB-KW"/>
</dbReference>
<feature type="compositionally biased region" description="Basic and acidic residues" evidence="1">
    <location>
        <begin position="282"/>
        <end position="306"/>
    </location>
</feature>
<dbReference type="EMBL" id="BAAARW010000026">
    <property type="protein sequence ID" value="GAA2443288.1"/>
    <property type="molecule type" value="Genomic_DNA"/>
</dbReference>
<keyword evidence="3" id="KW-0808">Transferase</keyword>
<sequence length="551" mass="57700">MSTSVIEPGTRLAGRYRLEERISDSGGSCLWKAIDEILARAVAVRTFDQDFPRIAEVVTSARAASRLTDPRLTQVFDADDSGESAYVVSEWVAGETLEQMLGKAPLEPGRAATLLYEAAEAITAAHEAGLAHLCLSPRDLVWTTGGTVKVLGIATDAVLADRDADDPAAQDVRGLGAMLYAALTAHWPGEPERSSLPAAPPASPGGSGEDGEPPMAPRQVQAGVPFAVDSIVCRCLGIEVPGQEPLTEPAELAKALRGVPRTPLPLFAGLANNHPAPPAPRAGDDEGAQRTRRLDGPPTRPREQPNRQRQQRPSRQEQRRHAMPQPAPAPQRTAPAQHAGHGIHAARPPARSSNRALLGVAAAALTVIVGLGAWALTSGDGDKGGATPPGTGKGRQSQAAKPQPTKLTVQNVTAAQQSKRGRTDTTIGKRLDAINDGRTGKTWDTQSYADVNFGNLAEGLGVTLDMGRPVQVSSVKVNVPDGGGILQVKIGDQDTPSALTPAGSHTTIPGENTINVKAQARGRYVLVWFTKLPSSLKGKISEIAVYGSAGG</sequence>
<dbReference type="InterPro" id="IPR011009">
    <property type="entry name" value="Kinase-like_dom_sf"/>
</dbReference>
<evidence type="ECO:0000313" key="4">
    <source>
        <dbReference type="Proteomes" id="UP001501231"/>
    </source>
</evidence>
<evidence type="ECO:0000256" key="1">
    <source>
        <dbReference type="SAM" id="MobiDB-lite"/>
    </source>
</evidence>
<feature type="region of interest" description="Disordered" evidence="1">
    <location>
        <begin position="266"/>
        <end position="350"/>
    </location>
</feature>
<reference evidence="3 4" key="1">
    <citation type="journal article" date="2019" name="Int. J. Syst. Evol. Microbiol.">
        <title>The Global Catalogue of Microorganisms (GCM) 10K type strain sequencing project: providing services to taxonomists for standard genome sequencing and annotation.</title>
        <authorList>
            <consortium name="The Broad Institute Genomics Platform"/>
            <consortium name="The Broad Institute Genome Sequencing Center for Infectious Disease"/>
            <person name="Wu L."/>
            <person name="Ma J."/>
        </authorList>
    </citation>
    <scope>NUCLEOTIDE SEQUENCE [LARGE SCALE GENOMIC DNA]</scope>
    <source>
        <strain evidence="3 4">JCM 3325</strain>
    </source>
</reference>
<feature type="region of interest" description="Disordered" evidence="1">
    <location>
        <begin position="190"/>
        <end position="218"/>
    </location>
</feature>
<comment type="caution">
    <text evidence="3">The sequence shown here is derived from an EMBL/GenBank/DDBJ whole genome shotgun (WGS) entry which is preliminary data.</text>
</comment>
<dbReference type="SUPFAM" id="SSF56112">
    <property type="entry name" value="Protein kinase-like (PK-like)"/>
    <property type="match status" value="1"/>
</dbReference>
<dbReference type="SMART" id="SM00220">
    <property type="entry name" value="S_TKc"/>
    <property type="match status" value="1"/>
</dbReference>
<feature type="region of interest" description="Disordered" evidence="1">
    <location>
        <begin position="376"/>
        <end position="425"/>
    </location>
</feature>
<keyword evidence="4" id="KW-1185">Reference proteome</keyword>
<dbReference type="PROSITE" id="PS50011">
    <property type="entry name" value="PROTEIN_KINASE_DOM"/>
    <property type="match status" value="1"/>
</dbReference>
<dbReference type="RefSeq" id="WP_344594793.1">
    <property type="nucleotide sequence ID" value="NZ_BAAARW010000026.1"/>
</dbReference>
<name>A0ABN3JXE4_9ACTN</name>
<dbReference type="Proteomes" id="UP001501231">
    <property type="component" value="Unassembled WGS sequence"/>
</dbReference>
<keyword evidence="3" id="KW-0418">Kinase</keyword>
<accession>A0ABN3JXE4</accession>
<feature type="compositionally biased region" description="Polar residues" evidence="1">
    <location>
        <begin position="395"/>
        <end position="418"/>
    </location>
</feature>
<dbReference type="Gene3D" id="2.60.120.260">
    <property type="entry name" value="Galactose-binding domain-like"/>
    <property type="match status" value="1"/>
</dbReference>
<protein>
    <submittedName>
        <fullName evidence="3">Protein kinase family protein</fullName>
    </submittedName>
</protein>
<dbReference type="InterPro" id="IPR000719">
    <property type="entry name" value="Prot_kinase_dom"/>
</dbReference>
<gene>
    <name evidence="3" type="ORF">GCM10010191_69650</name>
</gene>
<evidence type="ECO:0000259" key="2">
    <source>
        <dbReference type="PROSITE" id="PS50011"/>
    </source>
</evidence>
<evidence type="ECO:0000313" key="3">
    <source>
        <dbReference type="EMBL" id="GAA2443288.1"/>
    </source>
</evidence>
<dbReference type="Gene3D" id="3.30.200.20">
    <property type="entry name" value="Phosphorylase Kinase, domain 1"/>
    <property type="match status" value="1"/>
</dbReference>
<dbReference type="Gene3D" id="1.10.510.10">
    <property type="entry name" value="Transferase(Phosphotransferase) domain 1"/>
    <property type="match status" value="1"/>
</dbReference>
<dbReference type="CDD" id="cd13973">
    <property type="entry name" value="PK_MviN-like"/>
    <property type="match status" value="1"/>
</dbReference>
<organism evidence="3 4">
    <name type="scientific">Actinomadura vinacea</name>
    <dbReference type="NCBI Taxonomy" id="115336"/>
    <lineage>
        <taxon>Bacteria</taxon>
        <taxon>Bacillati</taxon>
        <taxon>Actinomycetota</taxon>
        <taxon>Actinomycetes</taxon>
        <taxon>Streptosporangiales</taxon>
        <taxon>Thermomonosporaceae</taxon>
        <taxon>Actinomadura</taxon>
    </lineage>
</organism>
<feature type="domain" description="Protein kinase" evidence="2">
    <location>
        <begin position="16"/>
        <end position="365"/>
    </location>
</feature>
<feature type="compositionally biased region" description="Low complexity" evidence="1">
    <location>
        <begin position="330"/>
        <end position="350"/>
    </location>
</feature>